<dbReference type="Proteomes" id="UP001230504">
    <property type="component" value="Unassembled WGS sequence"/>
</dbReference>
<gene>
    <name evidence="2" type="ORF">LY79DRAFT_395785</name>
</gene>
<feature type="compositionally biased region" description="Basic and acidic residues" evidence="1">
    <location>
        <begin position="90"/>
        <end position="116"/>
    </location>
</feature>
<feature type="region of interest" description="Disordered" evidence="1">
    <location>
        <begin position="90"/>
        <end position="120"/>
    </location>
</feature>
<comment type="caution">
    <text evidence="2">The sequence shown here is derived from an EMBL/GenBank/DDBJ whole genome shotgun (WGS) entry which is preliminary data.</text>
</comment>
<sequence length="155" mass="16953">MEEGRQALSLECLVRSRSGSSPSFALIHGYWHEDCMCATRTQPSKRQEMGAPRHKLQRFSPALDCGKRRCSTPKAKTCSLGACRASNERVGGDFRDRRDTGKGRGRGPERERRGGERAQTQMRRLCADGMVCDVMGGMGIAGFDLLLGGGLQSTS</sequence>
<protein>
    <submittedName>
        <fullName evidence="2">Uncharacterized protein</fullName>
    </submittedName>
</protein>
<dbReference type="RefSeq" id="XP_060409502.1">
    <property type="nucleotide sequence ID" value="XM_060552970.1"/>
</dbReference>
<dbReference type="EMBL" id="JAHLJV010000083">
    <property type="protein sequence ID" value="KAK1573938.1"/>
    <property type="molecule type" value="Genomic_DNA"/>
</dbReference>
<organism evidence="2 3">
    <name type="scientific">Colletotrichum navitas</name>
    <dbReference type="NCBI Taxonomy" id="681940"/>
    <lineage>
        <taxon>Eukaryota</taxon>
        <taxon>Fungi</taxon>
        <taxon>Dikarya</taxon>
        <taxon>Ascomycota</taxon>
        <taxon>Pezizomycotina</taxon>
        <taxon>Sordariomycetes</taxon>
        <taxon>Hypocreomycetidae</taxon>
        <taxon>Glomerellales</taxon>
        <taxon>Glomerellaceae</taxon>
        <taxon>Colletotrichum</taxon>
        <taxon>Colletotrichum graminicola species complex</taxon>
    </lineage>
</organism>
<proteinExistence type="predicted"/>
<keyword evidence="3" id="KW-1185">Reference proteome</keyword>
<evidence type="ECO:0000313" key="3">
    <source>
        <dbReference type="Proteomes" id="UP001230504"/>
    </source>
</evidence>
<reference evidence="2" key="1">
    <citation type="submission" date="2021-06" db="EMBL/GenBank/DDBJ databases">
        <title>Comparative genomics, transcriptomics and evolutionary studies reveal genomic signatures of adaptation to plant cell wall in hemibiotrophic fungi.</title>
        <authorList>
            <consortium name="DOE Joint Genome Institute"/>
            <person name="Baroncelli R."/>
            <person name="Diaz J.F."/>
            <person name="Benocci T."/>
            <person name="Peng M."/>
            <person name="Battaglia E."/>
            <person name="Haridas S."/>
            <person name="Andreopoulos W."/>
            <person name="Labutti K."/>
            <person name="Pangilinan J."/>
            <person name="Floch G.L."/>
            <person name="Makela M.R."/>
            <person name="Henrissat B."/>
            <person name="Grigoriev I.V."/>
            <person name="Crouch J.A."/>
            <person name="De Vries R.P."/>
            <person name="Sukno S.A."/>
            <person name="Thon M.R."/>
        </authorList>
    </citation>
    <scope>NUCLEOTIDE SEQUENCE</scope>
    <source>
        <strain evidence="2">CBS 125086</strain>
    </source>
</reference>
<accession>A0AAD8PQQ2</accession>
<name>A0AAD8PQQ2_9PEZI</name>
<dbReference type="AlphaFoldDB" id="A0AAD8PQQ2"/>
<evidence type="ECO:0000313" key="2">
    <source>
        <dbReference type="EMBL" id="KAK1573938.1"/>
    </source>
</evidence>
<evidence type="ECO:0000256" key="1">
    <source>
        <dbReference type="SAM" id="MobiDB-lite"/>
    </source>
</evidence>
<dbReference type="GeneID" id="85437210"/>